<evidence type="ECO:0000313" key="4">
    <source>
        <dbReference type="Proteomes" id="UP000199475"/>
    </source>
</evidence>
<dbReference type="NCBIfam" id="NF008740">
    <property type="entry name" value="PRK11770.1-2"/>
    <property type="match status" value="1"/>
</dbReference>
<keyword evidence="1" id="KW-1133">Transmembrane helix</keyword>
<dbReference type="PANTHER" id="PTHR42903:SF1">
    <property type="entry name" value="INNER MEMBRANE PROTEIN YCCF"/>
    <property type="match status" value="1"/>
</dbReference>
<dbReference type="STRING" id="686624.SAMN04488242_1859"/>
<feature type="domain" description="Inner membrane component" evidence="2">
    <location>
        <begin position="68"/>
        <end position="118"/>
    </location>
</feature>
<dbReference type="InterPro" id="IPR031308">
    <property type="entry name" value="UCP028777"/>
</dbReference>
<dbReference type="AlphaFoldDB" id="A0A1G9KW54"/>
<keyword evidence="4" id="KW-1185">Reference proteome</keyword>
<dbReference type="Proteomes" id="UP000199475">
    <property type="component" value="Unassembled WGS sequence"/>
</dbReference>
<dbReference type="EMBL" id="FNGP01000003">
    <property type="protein sequence ID" value="SDL53931.1"/>
    <property type="molecule type" value="Genomic_DNA"/>
</dbReference>
<accession>A0A1G9KW54</accession>
<dbReference type="InterPro" id="IPR005185">
    <property type="entry name" value="YccF"/>
</dbReference>
<gene>
    <name evidence="3" type="ORF">SAMN04488242_1859</name>
</gene>
<dbReference type="InterPro" id="IPR052937">
    <property type="entry name" value="Inner_membrane_protein"/>
</dbReference>
<feature type="domain" description="Inner membrane component" evidence="2">
    <location>
        <begin position="4"/>
        <end position="54"/>
    </location>
</feature>
<feature type="transmembrane region" description="Helical" evidence="1">
    <location>
        <begin position="62"/>
        <end position="81"/>
    </location>
</feature>
<name>A0A1G9KW54_9ACTN</name>
<feature type="transmembrane region" description="Helical" evidence="1">
    <location>
        <begin position="30"/>
        <end position="50"/>
    </location>
</feature>
<dbReference type="RefSeq" id="WP_093251313.1">
    <property type="nucleotide sequence ID" value="NZ_FNGP01000003.1"/>
</dbReference>
<sequence>MRTVLNIIWLLFGGIWLALAYLIVGVISCLLIVTIPVGVAFMRMAAYVVWPFGKAVVRKPGAGALTTVVNVVWFVLIGWALALVHVVAALGQAVTIIGLTNAVVSLKMIPVSCFPFGKEIVDSAF</sequence>
<dbReference type="GO" id="GO:0005886">
    <property type="term" value="C:plasma membrane"/>
    <property type="evidence" value="ECO:0007669"/>
    <property type="project" value="TreeGrafter"/>
</dbReference>
<dbReference type="Pfam" id="PF03733">
    <property type="entry name" value="YccF"/>
    <property type="match status" value="2"/>
</dbReference>
<protein>
    <submittedName>
        <fullName evidence="3">Uncharacterized membrane protein YccF, DUF307 family</fullName>
    </submittedName>
</protein>
<dbReference type="OrthoDB" id="3238663at2"/>
<evidence type="ECO:0000256" key="1">
    <source>
        <dbReference type="SAM" id="Phobius"/>
    </source>
</evidence>
<keyword evidence="1" id="KW-0812">Transmembrane</keyword>
<proteinExistence type="predicted"/>
<reference evidence="3 4" key="1">
    <citation type="submission" date="2016-10" db="EMBL/GenBank/DDBJ databases">
        <authorList>
            <person name="de Groot N.N."/>
        </authorList>
    </citation>
    <scope>NUCLEOTIDE SEQUENCE [LARGE SCALE GENOMIC DNA]</scope>
    <source>
        <strain evidence="3 4">CGMCC 1.9159</strain>
    </source>
</reference>
<evidence type="ECO:0000259" key="2">
    <source>
        <dbReference type="Pfam" id="PF03733"/>
    </source>
</evidence>
<feature type="transmembrane region" description="Helical" evidence="1">
    <location>
        <begin position="87"/>
        <end position="106"/>
    </location>
</feature>
<evidence type="ECO:0000313" key="3">
    <source>
        <dbReference type="EMBL" id="SDL53931.1"/>
    </source>
</evidence>
<keyword evidence="1" id="KW-0472">Membrane</keyword>
<organism evidence="3 4">
    <name type="scientific">Tessaracoccus oleiagri</name>
    <dbReference type="NCBI Taxonomy" id="686624"/>
    <lineage>
        <taxon>Bacteria</taxon>
        <taxon>Bacillati</taxon>
        <taxon>Actinomycetota</taxon>
        <taxon>Actinomycetes</taxon>
        <taxon>Propionibacteriales</taxon>
        <taxon>Propionibacteriaceae</taxon>
        <taxon>Tessaracoccus</taxon>
    </lineage>
</organism>
<dbReference type="PROSITE" id="PS51257">
    <property type="entry name" value="PROKAR_LIPOPROTEIN"/>
    <property type="match status" value="1"/>
</dbReference>
<dbReference type="PANTHER" id="PTHR42903">
    <property type="entry name" value="INNER MEMBRANE PROTEIN YCCF"/>
    <property type="match status" value="1"/>
</dbReference>
<feature type="transmembrane region" description="Helical" evidence="1">
    <location>
        <begin position="7"/>
        <end position="24"/>
    </location>
</feature>
<dbReference type="PIRSF" id="PIRSF028777">
    <property type="entry name" value="UCP028777"/>
    <property type="match status" value="1"/>
</dbReference>